<keyword evidence="2" id="KW-0378">Hydrolase</keyword>
<name>A0ABV0KPH7_9CYAN</name>
<organism evidence="2 3">
    <name type="scientific">Stenomitos frigidus AS-A4</name>
    <dbReference type="NCBI Taxonomy" id="2933935"/>
    <lineage>
        <taxon>Bacteria</taxon>
        <taxon>Bacillati</taxon>
        <taxon>Cyanobacteriota</taxon>
        <taxon>Cyanophyceae</taxon>
        <taxon>Leptolyngbyales</taxon>
        <taxon>Leptolyngbyaceae</taxon>
        <taxon>Stenomitos</taxon>
    </lineage>
</organism>
<dbReference type="Gene3D" id="1.10.30.50">
    <property type="match status" value="1"/>
</dbReference>
<comment type="caution">
    <text evidence="2">The sequence shown here is derived from an EMBL/GenBank/DDBJ whole genome shotgun (WGS) entry which is preliminary data.</text>
</comment>
<accession>A0ABV0KPH7</accession>
<dbReference type="CDD" id="cd00085">
    <property type="entry name" value="HNHc"/>
    <property type="match status" value="1"/>
</dbReference>
<dbReference type="Pfam" id="PF01844">
    <property type="entry name" value="HNH"/>
    <property type="match status" value="1"/>
</dbReference>
<dbReference type="PANTHER" id="PTHR33877">
    <property type="entry name" value="SLL1193 PROTEIN"/>
    <property type="match status" value="1"/>
</dbReference>
<gene>
    <name evidence="2" type="ORF">NDI38_21880</name>
</gene>
<evidence type="ECO:0000313" key="3">
    <source>
        <dbReference type="Proteomes" id="UP001476950"/>
    </source>
</evidence>
<dbReference type="InterPro" id="IPR002711">
    <property type="entry name" value="HNH"/>
</dbReference>
<dbReference type="RefSeq" id="WP_190449865.1">
    <property type="nucleotide sequence ID" value="NZ_JAMPLM010000026.1"/>
</dbReference>
<evidence type="ECO:0000259" key="1">
    <source>
        <dbReference type="SMART" id="SM00507"/>
    </source>
</evidence>
<proteinExistence type="predicted"/>
<protein>
    <submittedName>
        <fullName evidence="2">HNH endonuclease</fullName>
    </submittedName>
</protein>
<sequence>MTSAKIPIDLRQLVSDRAQGRCEYCLLHQDFSIYTHEVDHIIAQKHDGQTTATNLALSCLSCNRHKGTDLATFDPATGEITLLFHPRSQIWAEHFVLSNSKIEGATPVGRATAKLLRFNIPTRILERQLLMAEKRYP</sequence>
<dbReference type="Proteomes" id="UP001476950">
    <property type="component" value="Unassembled WGS sequence"/>
</dbReference>
<evidence type="ECO:0000313" key="2">
    <source>
        <dbReference type="EMBL" id="MEP1061085.1"/>
    </source>
</evidence>
<reference evidence="2 3" key="1">
    <citation type="submission" date="2022-04" db="EMBL/GenBank/DDBJ databases">
        <title>Positive selection, recombination, and allopatry shape intraspecific diversity of widespread and dominant cyanobacteria.</title>
        <authorList>
            <person name="Wei J."/>
            <person name="Shu W."/>
            <person name="Hu C."/>
        </authorList>
    </citation>
    <scope>NUCLEOTIDE SEQUENCE [LARGE SCALE GENOMIC DNA]</scope>
    <source>
        <strain evidence="2 3">AS-A4</strain>
    </source>
</reference>
<dbReference type="GO" id="GO:0004519">
    <property type="term" value="F:endonuclease activity"/>
    <property type="evidence" value="ECO:0007669"/>
    <property type="project" value="UniProtKB-KW"/>
</dbReference>
<dbReference type="PANTHER" id="PTHR33877:SF1">
    <property type="entry name" value="TYPE IV METHYL-DIRECTED RESTRICTION ENZYME ECOKMCRA"/>
    <property type="match status" value="1"/>
</dbReference>
<dbReference type="SMART" id="SM00507">
    <property type="entry name" value="HNHc"/>
    <property type="match status" value="1"/>
</dbReference>
<dbReference type="InterPro" id="IPR052892">
    <property type="entry name" value="NA-targeting_endonuclease"/>
</dbReference>
<keyword evidence="2" id="KW-0255">Endonuclease</keyword>
<keyword evidence="3" id="KW-1185">Reference proteome</keyword>
<keyword evidence="2" id="KW-0540">Nuclease</keyword>
<feature type="domain" description="HNH nuclease" evidence="1">
    <location>
        <begin position="9"/>
        <end position="64"/>
    </location>
</feature>
<dbReference type="EMBL" id="JAMPLM010000026">
    <property type="protein sequence ID" value="MEP1061085.1"/>
    <property type="molecule type" value="Genomic_DNA"/>
</dbReference>
<dbReference type="InterPro" id="IPR003615">
    <property type="entry name" value="HNH_nuc"/>
</dbReference>